<evidence type="ECO:0000259" key="2">
    <source>
        <dbReference type="Pfam" id="PF17836"/>
    </source>
</evidence>
<sequence length="236" mass="24686">MKNVVIIGASGHGGMIMDCLEKEGKFTLVGFVDSFKPKGTYINGYEILGSENELPLLMDKFGIDNAIVAIGNNFTRKLMVDKIAEIAPSLHFVTTIHPSAIIGKNVSIGKGSVIMPGAIVNCNSRIGNFCIVNTNSSLGHDGNMALFSSISSGVCTGGNLILGPYSALSLGARVIENISIGEHSVVGAGSLVVKDVGCHAVVYGSPARFVRSREPHDAYLSGDPVSNQCSPVIHGI</sequence>
<dbReference type="Proteomes" id="UP001250656">
    <property type="component" value="Unassembled WGS sequence"/>
</dbReference>
<evidence type="ECO:0000313" key="3">
    <source>
        <dbReference type="EMBL" id="MDT7827422.1"/>
    </source>
</evidence>
<dbReference type="NCBIfam" id="TIGR03570">
    <property type="entry name" value="NeuD_NnaD"/>
    <property type="match status" value="1"/>
</dbReference>
<comment type="caution">
    <text evidence="3">The sequence shown here is derived from an EMBL/GenBank/DDBJ whole genome shotgun (WGS) entry which is preliminary data.</text>
</comment>
<dbReference type="PANTHER" id="PTHR43300:SF7">
    <property type="entry name" value="UDP-N-ACETYLBACILLOSAMINE N-ACETYLTRANSFERASE"/>
    <property type="match status" value="1"/>
</dbReference>
<feature type="domain" description="PglD N-terminal" evidence="2">
    <location>
        <begin position="3"/>
        <end position="83"/>
    </location>
</feature>
<dbReference type="EMBL" id="JAVTTP010000001">
    <property type="protein sequence ID" value="MDT7827422.1"/>
    <property type="molecule type" value="Genomic_DNA"/>
</dbReference>
<name>A0ABU3L136_9FLAO</name>
<keyword evidence="4" id="KW-1185">Reference proteome</keyword>
<dbReference type="InterPro" id="IPR041561">
    <property type="entry name" value="PglD_N"/>
</dbReference>
<evidence type="ECO:0000256" key="1">
    <source>
        <dbReference type="ARBA" id="ARBA00007274"/>
    </source>
</evidence>
<dbReference type="InterPro" id="IPR011004">
    <property type="entry name" value="Trimer_LpxA-like_sf"/>
</dbReference>
<dbReference type="Pfam" id="PF17836">
    <property type="entry name" value="PglD_N"/>
    <property type="match status" value="1"/>
</dbReference>
<comment type="similarity">
    <text evidence="1">Belongs to the transferase hexapeptide repeat family.</text>
</comment>
<evidence type="ECO:0000313" key="4">
    <source>
        <dbReference type="Proteomes" id="UP001250656"/>
    </source>
</evidence>
<accession>A0ABU3L136</accession>
<protein>
    <submittedName>
        <fullName evidence="3">Acetyltransferase</fullName>
    </submittedName>
</protein>
<proteinExistence type="inferred from homology"/>
<gene>
    <name evidence="3" type="ORF">RQM65_01935</name>
</gene>
<dbReference type="InterPro" id="IPR050179">
    <property type="entry name" value="Trans_hexapeptide_repeat"/>
</dbReference>
<dbReference type="RefSeq" id="WP_314012335.1">
    <property type="nucleotide sequence ID" value="NZ_JAVTTP010000001.1"/>
</dbReference>
<dbReference type="PANTHER" id="PTHR43300">
    <property type="entry name" value="ACETYLTRANSFERASE"/>
    <property type="match status" value="1"/>
</dbReference>
<dbReference type="Gene3D" id="3.40.50.20">
    <property type="match status" value="1"/>
</dbReference>
<organism evidence="3 4">
    <name type="scientific">Pricia mediterranea</name>
    <dbReference type="NCBI Taxonomy" id="3076079"/>
    <lineage>
        <taxon>Bacteria</taxon>
        <taxon>Pseudomonadati</taxon>
        <taxon>Bacteroidota</taxon>
        <taxon>Flavobacteriia</taxon>
        <taxon>Flavobacteriales</taxon>
        <taxon>Flavobacteriaceae</taxon>
        <taxon>Pricia</taxon>
    </lineage>
</organism>
<dbReference type="SUPFAM" id="SSF51161">
    <property type="entry name" value="Trimeric LpxA-like enzymes"/>
    <property type="match status" value="1"/>
</dbReference>
<dbReference type="Gene3D" id="2.160.10.10">
    <property type="entry name" value="Hexapeptide repeat proteins"/>
    <property type="match status" value="1"/>
</dbReference>
<dbReference type="CDD" id="cd03360">
    <property type="entry name" value="LbH_AT_putative"/>
    <property type="match status" value="1"/>
</dbReference>
<dbReference type="InterPro" id="IPR020019">
    <property type="entry name" value="AcTrfase_PglD-like"/>
</dbReference>
<reference evidence="3 4" key="1">
    <citation type="submission" date="2023-09" db="EMBL/GenBank/DDBJ databases">
        <title>Novel taxa isolated from Blanes Bay.</title>
        <authorList>
            <person name="Rey-Velasco X."/>
            <person name="Lucena T."/>
        </authorList>
    </citation>
    <scope>NUCLEOTIDE SEQUENCE [LARGE SCALE GENOMIC DNA]</scope>
    <source>
        <strain evidence="3 4">S334</strain>
    </source>
</reference>